<comment type="caution">
    <text evidence="2">The sequence shown here is derived from an EMBL/GenBank/DDBJ whole genome shotgun (WGS) entry which is preliminary data.</text>
</comment>
<dbReference type="AlphaFoldDB" id="A0A5C4JI26"/>
<organism evidence="2 3">
    <name type="scientific">Actinomadura soli</name>
    <dbReference type="NCBI Taxonomy" id="2508997"/>
    <lineage>
        <taxon>Bacteria</taxon>
        <taxon>Bacillati</taxon>
        <taxon>Actinomycetota</taxon>
        <taxon>Actinomycetes</taxon>
        <taxon>Streptosporangiales</taxon>
        <taxon>Thermomonosporaceae</taxon>
        <taxon>Actinomadura</taxon>
    </lineage>
</organism>
<accession>A0A5C4JI26</accession>
<evidence type="ECO:0000313" key="3">
    <source>
        <dbReference type="Proteomes" id="UP000309174"/>
    </source>
</evidence>
<gene>
    <name evidence="2" type="ORF">ETD83_04940</name>
</gene>
<name>A0A5C4JI26_9ACTN</name>
<reference evidence="2 3" key="1">
    <citation type="submission" date="2019-05" db="EMBL/GenBank/DDBJ databases">
        <title>Draft genome sequence of Actinomadura sp. 14C53.</title>
        <authorList>
            <person name="Saricaoglu S."/>
            <person name="Isik K."/>
        </authorList>
    </citation>
    <scope>NUCLEOTIDE SEQUENCE [LARGE SCALE GENOMIC DNA]</scope>
    <source>
        <strain evidence="2 3">14C53</strain>
    </source>
</reference>
<proteinExistence type="predicted"/>
<evidence type="ECO:0000313" key="2">
    <source>
        <dbReference type="EMBL" id="TMR06370.1"/>
    </source>
</evidence>
<keyword evidence="3" id="KW-1185">Reference proteome</keyword>
<dbReference type="Proteomes" id="UP000309174">
    <property type="component" value="Unassembled WGS sequence"/>
</dbReference>
<protein>
    <submittedName>
        <fullName evidence="2">Uncharacterized protein</fullName>
    </submittedName>
</protein>
<dbReference type="EMBL" id="VCKW01000016">
    <property type="protein sequence ID" value="TMR06370.1"/>
    <property type="molecule type" value="Genomic_DNA"/>
</dbReference>
<dbReference type="OrthoDB" id="4242284at2"/>
<evidence type="ECO:0000256" key="1">
    <source>
        <dbReference type="SAM" id="MobiDB-lite"/>
    </source>
</evidence>
<feature type="region of interest" description="Disordered" evidence="1">
    <location>
        <begin position="1"/>
        <end position="26"/>
    </location>
</feature>
<sequence>MTLTGLPAASAAAPSPSPGAASQLSAGTATAAARPAIKCLLRVHLPHYSHHSDAQDKHRVNVTADVKCNRKVAALKIKVRLYKNGRVYKTTGWRSNVAKSKIAHNAARRCVKNQKYQGEAWAVVKFPPGYRPPVLNGHVKSRVVVIRKCKRS</sequence>